<dbReference type="RefSeq" id="WP_183729850.1">
    <property type="nucleotide sequence ID" value="NZ_JACHID010000003.1"/>
</dbReference>
<dbReference type="Gene3D" id="2.40.50.180">
    <property type="entry name" value="CheA-289, Domain 4"/>
    <property type="match status" value="1"/>
</dbReference>
<dbReference type="InterPro" id="IPR036061">
    <property type="entry name" value="CheW-like_dom_sf"/>
</dbReference>
<dbReference type="SMART" id="SM00448">
    <property type="entry name" value="REC"/>
    <property type="match status" value="1"/>
</dbReference>
<dbReference type="PROSITE" id="PS50110">
    <property type="entry name" value="RESPONSE_REGULATORY"/>
    <property type="match status" value="1"/>
</dbReference>
<dbReference type="InterPro" id="IPR002545">
    <property type="entry name" value="CheW-lke_dom"/>
</dbReference>
<organism evidence="4 5">
    <name type="scientific">Desulfurispira natronophila</name>
    <dbReference type="NCBI Taxonomy" id="682562"/>
    <lineage>
        <taxon>Bacteria</taxon>
        <taxon>Pseudomonadati</taxon>
        <taxon>Chrysiogenota</taxon>
        <taxon>Chrysiogenia</taxon>
        <taxon>Chrysiogenales</taxon>
        <taxon>Chrysiogenaceae</taxon>
        <taxon>Desulfurispira</taxon>
    </lineage>
</organism>
<dbReference type="GO" id="GO:0006935">
    <property type="term" value="P:chemotaxis"/>
    <property type="evidence" value="ECO:0007669"/>
    <property type="project" value="InterPro"/>
</dbReference>
<dbReference type="InterPro" id="IPR001789">
    <property type="entry name" value="Sig_transdc_resp-reg_receiver"/>
</dbReference>
<dbReference type="EMBL" id="JACHID010000003">
    <property type="protein sequence ID" value="MBB5021336.1"/>
    <property type="molecule type" value="Genomic_DNA"/>
</dbReference>
<dbReference type="Gene3D" id="3.40.50.2300">
    <property type="match status" value="1"/>
</dbReference>
<feature type="modified residue" description="4-aspartylphosphate" evidence="1">
    <location>
        <position position="259"/>
    </location>
</feature>
<keyword evidence="5" id="KW-1185">Reference proteome</keyword>
<evidence type="ECO:0000259" key="2">
    <source>
        <dbReference type="PROSITE" id="PS50110"/>
    </source>
</evidence>
<feature type="domain" description="CheW-like" evidence="3">
    <location>
        <begin position="19"/>
        <end position="168"/>
    </location>
</feature>
<accession>A0A7W7Y3D0</accession>
<dbReference type="InterPro" id="IPR011006">
    <property type="entry name" value="CheY-like_superfamily"/>
</dbReference>
<dbReference type="Gene3D" id="2.30.30.40">
    <property type="entry name" value="SH3 Domains"/>
    <property type="match status" value="1"/>
</dbReference>
<reference evidence="4 5" key="1">
    <citation type="submission" date="2020-08" db="EMBL/GenBank/DDBJ databases">
        <title>Genomic Encyclopedia of Type Strains, Phase IV (KMG-IV): sequencing the most valuable type-strain genomes for metagenomic binning, comparative biology and taxonomic classification.</title>
        <authorList>
            <person name="Goeker M."/>
        </authorList>
    </citation>
    <scope>NUCLEOTIDE SEQUENCE [LARGE SCALE GENOMIC DNA]</scope>
    <source>
        <strain evidence="4 5">DSM 22071</strain>
    </source>
</reference>
<dbReference type="AlphaFoldDB" id="A0A7W7Y3D0"/>
<evidence type="ECO:0000256" key="1">
    <source>
        <dbReference type="PROSITE-ProRule" id="PRU00169"/>
    </source>
</evidence>
<sequence length="334" mass="38169">MADLSAEKQDILLESGTNELEIIEFQLQRQLPDGKTKTTHYGINVAKVREIINVPEATEYPNAHPSVMGIFSLRDRLIPLVDLGEWLKVPVDEDLKDKRVIVTEFNRMLNGFLVDSVSRIYRLSWENVESPNQFLESRESDCVVAVVRMENRLIMILDFERIIADINPEQSMERYDVLQDKKIVHDEHMMARRQSKTILIVDDSAFVRKLIDTTLRTAGYNVIACHDGAEAHDMLMEFEQTAKAEGQPIGEMVNLLVSDVEMPRMDGMHLLNRLRKHEVYATLPILMFSSIMSEENRRKALELGANDTVTKPDIGKLVAIVDSHIFNDANSHEP</sequence>
<dbReference type="PANTHER" id="PTHR47233:SF3">
    <property type="entry name" value="CHEMOTAXIS PROTEIN CHEV"/>
    <property type="match status" value="1"/>
</dbReference>
<gene>
    <name evidence="4" type="ORF">HNR37_000645</name>
</gene>
<proteinExistence type="predicted"/>
<comment type="caution">
    <text evidence="4">The sequence shown here is derived from an EMBL/GenBank/DDBJ whole genome shotgun (WGS) entry which is preliminary data.</text>
</comment>
<dbReference type="SUPFAM" id="SSF50341">
    <property type="entry name" value="CheW-like"/>
    <property type="match status" value="1"/>
</dbReference>
<dbReference type="Pfam" id="PF01584">
    <property type="entry name" value="CheW"/>
    <property type="match status" value="1"/>
</dbReference>
<dbReference type="SUPFAM" id="SSF52172">
    <property type="entry name" value="CheY-like"/>
    <property type="match status" value="1"/>
</dbReference>
<name>A0A7W7Y3D0_9BACT</name>
<dbReference type="Proteomes" id="UP000528322">
    <property type="component" value="Unassembled WGS sequence"/>
</dbReference>
<feature type="domain" description="Response regulatory" evidence="2">
    <location>
        <begin position="197"/>
        <end position="326"/>
    </location>
</feature>
<evidence type="ECO:0000313" key="4">
    <source>
        <dbReference type="EMBL" id="MBB5021336.1"/>
    </source>
</evidence>
<evidence type="ECO:0000259" key="3">
    <source>
        <dbReference type="PROSITE" id="PS50851"/>
    </source>
</evidence>
<keyword evidence="1" id="KW-0597">Phosphoprotein</keyword>
<dbReference type="GO" id="GO:0000160">
    <property type="term" value="P:phosphorelay signal transduction system"/>
    <property type="evidence" value="ECO:0007669"/>
    <property type="project" value="InterPro"/>
</dbReference>
<dbReference type="PIRSF" id="PIRSF002867">
    <property type="entry name" value="CheV"/>
    <property type="match status" value="1"/>
</dbReference>
<dbReference type="PANTHER" id="PTHR47233">
    <property type="entry name" value="CHEMOTAXIS PROTEIN CHEV"/>
    <property type="match status" value="1"/>
</dbReference>
<dbReference type="PROSITE" id="PS50851">
    <property type="entry name" value="CHEW"/>
    <property type="match status" value="1"/>
</dbReference>
<dbReference type="InterPro" id="IPR024181">
    <property type="entry name" value="Chemotax_regulator_CheV"/>
</dbReference>
<protein>
    <submittedName>
        <fullName evidence="4">Two-component system chemotaxis response regulator CheV</fullName>
    </submittedName>
</protein>
<evidence type="ECO:0000313" key="5">
    <source>
        <dbReference type="Proteomes" id="UP000528322"/>
    </source>
</evidence>
<dbReference type="SMART" id="SM00260">
    <property type="entry name" value="CheW"/>
    <property type="match status" value="1"/>
</dbReference>
<dbReference type="Pfam" id="PF00072">
    <property type="entry name" value="Response_reg"/>
    <property type="match status" value="1"/>
</dbReference>